<dbReference type="SUPFAM" id="SSF88659">
    <property type="entry name" value="Sigma3 and sigma4 domains of RNA polymerase sigma factors"/>
    <property type="match status" value="1"/>
</dbReference>
<dbReference type="Gene3D" id="1.10.1740.10">
    <property type="match status" value="1"/>
</dbReference>
<dbReference type="InterPro" id="IPR039425">
    <property type="entry name" value="RNA_pol_sigma-70-like"/>
</dbReference>
<evidence type="ECO:0000259" key="5">
    <source>
        <dbReference type="Pfam" id="PF04542"/>
    </source>
</evidence>
<proteinExistence type="inferred from homology"/>
<dbReference type="PANTHER" id="PTHR43133:SF46">
    <property type="entry name" value="RNA POLYMERASE SIGMA-70 FACTOR ECF SUBFAMILY"/>
    <property type="match status" value="1"/>
</dbReference>
<keyword evidence="8" id="KW-1185">Reference proteome</keyword>
<sequence length="169" mass="19777">MKHEESICKPKVFAEIFDNHSESLRNYMYYKCGDMHLAEDLVQESFVKLWQSCSKVLISKAKSFLFTVASNLFLNVVAHKKVVLKHQKQTTKQYTKETPEFILEEKEFMEKLQNAIADLSEKQREVFLLNRIDKKTYTEIAEIVGISVKAVEKRMSLALKKLREKIDVL</sequence>
<accession>A0ABM9NWD6</accession>
<dbReference type="InterPro" id="IPR013325">
    <property type="entry name" value="RNA_pol_sigma_r2"/>
</dbReference>
<dbReference type="CDD" id="cd06171">
    <property type="entry name" value="Sigma70_r4"/>
    <property type="match status" value="1"/>
</dbReference>
<evidence type="ECO:0000259" key="6">
    <source>
        <dbReference type="Pfam" id="PF08281"/>
    </source>
</evidence>
<dbReference type="Pfam" id="PF08281">
    <property type="entry name" value="Sigma70_r4_2"/>
    <property type="match status" value="1"/>
</dbReference>
<dbReference type="Proteomes" id="UP001497416">
    <property type="component" value="Unassembled WGS sequence"/>
</dbReference>
<evidence type="ECO:0000256" key="4">
    <source>
        <dbReference type="ARBA" id="ARBA00023163"/>
    </source>
</evidence>
<gene>
    <name evidence="7" type="ORF">T190607A01A_11224</name>
</gene>
<organism evidence="7 8">
    <name type="scientific">Tenacibaculum platacis</name>
    <dbReference type="NCBI Taxonomy" id="3137852"/>
    <lineage>
        <taxon>Bacteria</taxon>
        <taxon>Pseudomonadati</taxon>
        <taxon>Bacteroidota</taxon>
        <taxon>Flavobacteriia</taxon>
        <taxon>Flavobacteriales</taxon>
        <taxon>Flavobacteriaceae</taxon>
        <taxon>Tenacibaculum</taxon>
    </lineage>
</organism>
<dbReference type="PANTHER" id="PTHR43133">
    <property type="entry name" value="RNA POLYMERASE ECF-TYPE SIGMA FACTO"/>
    <property type="match status" value="1"/>
</dbReference>
<dbReference type="RefSeq" id="WP_348711105.1">
    <property type="nucleotide sequence ID" value="NZ_CAXIXW010000014.1"/>
</dbReference>
<name>A0ABM9NWD6_9FLAO</name>
<evidence type="ECO:0000313" key="7">
    <source>
        <dbReference type="EMBL" id="CAL2081607.1"/>
    </source>
</evidence>
<keyword evidence="2" id="KW-0805">Transcription regulation</keyword>
<evidence type="ECO:0000256" key="3">
    <source>
        <dbReference type="ARBA" id="ARBA00023082"/>
    </source>
</evidence>
<dbReference type="Pfam" id="PF04542">
    <property type="entry name" value="Sigma70_r2"/>
    <property type="match status" value="1"/>
</dbReference>
<evidence type="ECO:0000256" key="1">
    <source>
        <dbReference type="ARBA" id="ARBA00010641"/>
    </source>
</evidence>
<dbReference type="NCBIfam" id="TIGR02937">
    <property type="entry name" value="sigma70-ECF"/>
    <property type="match status" value="1"/>
</dbReference>
<reference evidence="7 8" key="1">
    <citation type="submission" date="2024-05" db="EMBL/GenBank/DDBJ databases">
        <authorList>
            <person name="Duchaud E."/>
        </authorList>
    </citation>
    <scope>NUCLEOTIDE SEQUENCE [LARGE SCALE GENOMIC DNA]</scope>
    <source>
        <strain evidence="7">Ena-SAMPLE-TAB-13-05-2024-13:56:06:370-140302</strain>
    </source>
</reference>
<dbReference type="InterPro" id="IPR007627">
    <property type="entry name" value="RNA_pol_sigma70_r2"/>
</dbReference>
<evidence type="ECO:0000313" key="8">
    <source>
        <dbReference type="Proteomes" id="UP001497416"/>
    </source>
</evidence>
<comment type="similarity">
    <text evidence="1">Belongs to the sigma-70 factor family. ECF subfamily.</text>
</comment>
<dbReference type="InterPro" id="IPR036388">
    <property type="entry name" value="WH-like_DNA-bd_sf"/>
</dbReference>
<dbReference type="Gene3D" id="1.10.10.10">
    <property type="entry name" value="Winged helix-like DNA-binding domain superfamily/Winged helix DNA-binding domain"/>
    <property type="match status" value="1"/>
</dbReference>
<keyword evidence="3" id="KW-0731">Sigma factor</keyword>
<dbReference type="InterPro" id="IPR013249">
    <property type="entry name" value="RNA_pol_sigma70_r4_t2"/>
</dbReference>
<comment type="caution">
    <text evidence="7">The sequence shown here is derived from an EMBL/GenBank/DDBJ whole genome shotgun (WGS) entry which is preliminary data.</text>
</comment>
<dbReference type="SUPFAM" id="SSF88946">
    <property type="entry name" value="Sigma2 domain of RNA polymerase sigma factors"/>
    <property type="match status" value="1"/>
</dbReference>
<keyword evidence="4" id="KW-0804">Transcription</keyword>
<dbReference type="EMBL" id="CAXIXY010000003">
    <property type="protein sequence ID" value="CAL2081607.1"/>
    <property type="molecule type" value="Genomic_DNA"/>
</dbReference>
<feature type="domain" description="RNA polymerase sigma-70 region 2" evidence="5">
    <location>
        <begin position="17"/>
        <end position="77"/>
    </location>
</feature>
<dbReference type="InterPro" id="IPR014284">
    <property type="entry name" value="RNA_pol_sigma-70_dom"/>
</dbReference>
<dbReference type="InterPro" id="IPR013324">
    <property type="entry name" value="RNA_pol_sigma_r3/r4-like"/>
</dbReference>
<evidence type="ECO:0000256" key="2">
    <source>
        <dbReference type="ARBA" id="ARBA00023015"/>
    </source>
</evidence>
<protein>
    <submittedName>
        <fullName evidence="7">RNA polymerase sigma-70 factor, ECF subfamily</fullName>
    </submittedName>
</protein>
<feature type="domain" description="RNA polymerase sigma factor 70 region 4 type 2" evidence="6">
    <location>
        <begin position="110"/>
        <end position="162"/>
    </location>
</feature>